<dbReference type="STRING" id="44010.AWC00_02360"/>
<reference evidence="1 2" key="1">
    <citation type="journal article" date="2019" name="Emerg. Microbes Infect.">
        <title>Comprehensive subspecies identification of 175 nontuberculous mycobacteria species based on 7547 genomic profiles.</title>
        <authorList>
            <person name="Matsumoto Y."/>
            <person name="Kinjo T."/>
            <person name="Motooka D."/>
            <person name="Nabeya D."/>
            <person name="Jung N."/>
            <person name="Uechi K."/>
            <person name="Horii T."/>
            <person name="Iida T."/>
            <person name="Fujita J."/>
            <person name="Nakamura S."/>
        </authorList>
    </citation>
    <scope>NUCLEOTIDE SEQUENCE [LARGE SCALE GENOMIC DNA]</scope>
    <source>
        <strain evidence="1 2">JCM 14738</strain>
    </source>
</reference>
<dbReference type="AlphaFoldDB" id="A0A1X1TQU0"/>
<name>A0A1X1TQU0_9MYCO</name>
<dbReference type="Proteomes" id="UP000467385">
    <property type="component" value="Chromosome"/>
</dbReference>
<evidence type="ECO:0000313" key="2">
    <source>
        <dbReference type="Proteomes" id="UP000467385"/>
    </source>
</evidence>
<dbReference type="RefSeq" id="WP_085231051.1">
    <property type="nucleotide sequence ID" value="NZ_AP022613.1"/>
</dbReference>
<keyword evidence="2" id="KW-1185">Reference proteome</keyword>
<dbReference type="OrthoDB" id="4728102at2"/>
<proteinExistence type="predicted"/>
<accession>A0A1X1TQU0</accession>
<dbReference type="EMBL" id="AP022613">
    <property type="protein sequence ID" value="BBZ39849.1"/>
    <property type="molecule type" value="Genomic_DNA"/>
</dbReference>
<protein>
    <submittedName>
        <fullName evidence="1">Uncharacterized protein</fullName>
    </submittedName>
</protein>
<organism evidence="1 2">
    <name type="scientific">Mycobacterium conspicuum</name>
    <dbReference type="NCBI Taxonomy" id="44010"/>
    <lineage>
        <taxon>Bacteria</taxon>
        <taxon>Bacillati</taxon>
        <taxon>Actinomycetota</taxon>
        <taxon>Actinomycetes</taxon>
        <taxon>Mycobacteriales</taxon>
        <taxon>Mycobacteriaceae</taxon>
        <taxon>Mycobacterium</taxon>
    </lineage>
</organism>
<sequence length="91" mass="10027">MNGIDVSLFCPARHHVGNLVKNAAQIGYKPRDKQQLTAWPTHQADMWWEVSCPDGCPGAFGGAVDPIRQEVDRLAADPSRTTAHYTLQRVG</sequence>
<gene>
    <name evidence="1" type="ORF">MCNS_29120</name>
</gene>
<evidence type="ECO:0000313" key="1">
    <source>
        <dbReference type="EMBL" id="BBZ39849.1"/>
    </source>
</evidence>